<protein>
    <submittedName>
        <fullName evidence="2">Uncharacterized protein</fullName>
    </submittedName>
</protein>
<dbReference type="AlphaFoldDB" id="A0A0F9T4S6"/>
<evidence type="ECO:0000313" key="2">
    <source>
        <dbReference type="EMBL" id="KKN76205.1"/>
    </source>
</evidence>
<reference evidence="2" key="1">
    <citation type="journal article" date="2015" name="Nature">
        <title>Complex archaea that bridge the gap between prokaryotes and eukaryotes.</title>
        <authorList>
            <person name="Spang A."/>
            <person name="Saw J.H."/>
            <person name="Jorgensen S.L."/>
            <person name="Zaremba-Niedzwiedzka K."/>
            <person name="Martijn J."/>
            <person name="Lind A.E."/>
            <person name="van Eijk R."/>
            <person name="Schleper C."/>
            <person name="Guy L."/>
            <person name="Ettema T.J."/>
        </authorList>
    </citation>
    <scope>NUCLEOTIDE SEQUENCE</scope>
</reference>
<dbReference type="EMBL" id="LAZR01000298">
    <property type="protein sequence ID" value="KKN76205.1"/>
    <property type="molecule type" value="Genomic_DNA"/>
</dbReference>
<comment type="caution">
    <text evidence="2">The sequence shown here is derived from an EMBL/GenBank/DDBJ whole genome shotgun (WGS) entry which is preliminary data.</text>
</comment>
<name>A0A0F9T4S6_9ZZZZ</name>
<accession>A0A0F9T4S6</accession>
<keyword evidence="1" id="KW-1133">Transmembrane helix</keyword>
<evidence type="ECO:0000256" key="1">
    <source>
        <dbReference type="SAM" id="Phobius"/>
    </source>
</evidence>
<keyword evidence="1" id="KW-0472">Membrane</keyword>
<keyword evidence="1" id="KW-0812">Transmembrane</keyword>
<sequence>MIEFWQVAFFVLSLWVIYYWTIPVVRPSVIDIQFKHFIEDETINALRRDKQQRIRLGLEPVIKT</sequence>
<organism evidence="2">
    <name type="scientific">marine sediment metagenome</name>
    <dbReference type="NCBI Taxonomy" id="412755"/>
    <lineage>
        <taxon>unclassified sequences</taxon>
        <taxon>metagenomes</taxon>
        <taxon>ecological metagenomes</taxon>
    </lineage>
</organism>
<gene>
    <name evidence="2" type="ORF">LCGC14_0372310</name>
</gene>
<proteinExistence type="predicted"/>
<feature type="transmembrane region" description="Helical" evidence="1">
    <location>
        <begin position="6"/>
        <end position="25"/>
    </location>
</feature>